<comment type="similarity">
    <text evidence="1 2">Belongs to the glutamine synthetase family.</text>
</comment>
<name>A0A9D1T0Z6_9FIRM</name>
<dbReference type="GO" id="GO:0006542">
    <property type="term" value="P:glutamine biosynthetic process"/>
    <property type="evidence" value="ECO:0007669"/>
    <property type="project" value="InterPro"/>
</dbReference>
<evidence type="ECO:0000256" key="2">
    <source>
        <dbReference type="RuleBase" id="RU000384"/>
    </source>
</evidence>
<sequence>MVFNDKVMRERLPKATYKELQKTIKEGKNLDIEVANVVANAMKDWAVEKGATHYTHWFQPMTGITAEKHDSFIAPDGDDSVIMEFSGKELIKGEPDASSFPSGGLRATFEARGYTAWDPTSYAFIKDGTLCIPTAFCSYSGEVLDKKTPLLKSMEEIDKQAMRILRLFGNTTAKHVVTTVGPEQEYFLVDKKMYDQRKDLIFTGRTLFGAKAPKGQELEDHYFGAIKPRVVAYMKELDEELWKLGIFAKTKHNEVAPAQHELAPIFGTTNVATDHNQLTMEVMKKVALKHGLVCLLHEKPFAGVNGSGKHNNWSISTDEGENLLDPGKTPYKNIRFLLFLAAVIKAVDEYQDLLRLSVASAGNDHRLGANEAPPAIVSMFIGDELEEILDAIENGKPYEKKERPIMETGVHSLPNFAKDTTDRNRTSPFAFTGNKFEFRMLGSTFSVAGPNILLNTAVAEELEQFAEALEQADDCEAAAKGLIKKTIQEHKRIIFNGNNYSDEWVKEAEKRGLLNLKTTPEALPYFVAEKNIKLFEKHGIFTEAEVRSRCEIMLENYSKVINIEALTMIDMARKDIMPAAVTYTKELAETAASKKALLPDVTCVAEEALVTRLSGLCACLYKKTEALEEALIGVKDYSEAEDIAMYYKDSVLSAMQELRIAADEIETLVGEKYWPYPTYGDLLFGV</sequence>
<organism evidence="5 6">
    <name type="scientific">Candidatus Aphodoplasma excrementigallinarum</name>
    <dbReference type="NCBI Taxonomy" id="2840673"/>
    <lineage>
        <taxon>Bacteria</taxon>
        <taxon>Bacillati</taxon>
        <taxon>Bacillota</taxon>
        <taxon>Clostridia</taxon>
        <taxon>Eubacteriales</taxon>
        <taxon>Candidatus Aphodoplasma</taxon>
    </lineage>
</organism>
<comment type="caution">
    <text evidence="5">The sequence shown here is derived from an EMBL/GenBank/DDBJ whole genome shotgun (WGS) entry which is preliminary data.</text>
</comment>
<evidence type="ECO:0000313" key="5">
    <source>
        <dbReference type="EMBL" id="HIV03206.1"/>
    </source>
</evidence>
<dbReference type="SUPFAM" id="SSF55931">
    <property type="entry name" value="Glutamine synthetase/guanido kinase"/>
    <property type="match status" value="1"/>
</dbReference>
<dbReference type="InterPro" id="IPR014746">
    <property type="entry name" value="Gln_synth/guanido_kin_cat_dom"/>
</dbReference>
<gene>
    <name evidence="5" type="ORF">IAC74_06485</name>
</gene>
<dbReference type="Gene3D" id="3.30.590.10">
    <property type="entry name" value="Glutamine synthetase/guanido kinase, catalytic domain"/>
    <property type="match status" value="1"/>
</dbReference>
<dbReference type="InterPro" id="IPR022147">
    <property type="entry name" value="GSIII_N"/>
</dbReference>
<proteinExistence type="inferred from homology"/>
<dbReference type="Pfam" id="PF12437">
    <property type="entry name" value="GSIII_N"/>
    <property type="match status" value="1"/>
</dbReference>
<dbReference type="SMART" id="SM01230">
    <property type="entry name" value="Gln-synt_C"/>
    <property type="match status" value="1"/>
</dbReference>
<dbReference type="InterPro" id="IPR040577">
    <property type="entry name" value="Gln-synt_C"/>
</dbReference>
<reference evidence="5" key="1">
    <citation type="submission" date="2020-10" db="EMBL/GenBank/DDBJ databases">
        <authorList>
            <person name="Gilroy R."/>
        </authorList>
    </citation>
    <scope>NUCLEOTIDE SEQUENCE</scope>
    <source>
        <strain evidence="5">4920</strain>
    </source>
</reference>
<evidence type="ECO:0000259" key="4">
    <source>
        <dbReference type="PROSITE" id="PS51987"/>
    </source>
</evidence>
<accession>A0A9D1T0Z6</accession>
<reference evidence="5" key="2">
    <citation type="journal article" date="2021" name="PeerJ">
        <title>Extensive microbial diversity within the chicken gut microbiome revealed by metagenomics and culture.</title>
        <authorList>
            <person name="Gilroy R."/>
            <person name="Ravi A."/>
            <person name="Getino M."/>
            <person name="Pursley I."/>
            <person name="Horton D.L."/>
            <person name="Alikhan N.F."/>
            <person name="Baker D."/>
            <person name="Gharbi K."/>
            <person name="Hall N."/>
            <person name="Watson M."/>
            <person name="Adriaenssens E.M."/>
            <person name="Foster-Nyarko E."/>
            <person name="Jarju S."/>
            <person name="Secka A."/>
            <person name="Antonio M."/>
            <person name="Oren A."/>
            <person name="Chaudhuri R.R."/>
            <person name="La Ragione R."/>
            <person name="Hildebrand F."/>
            <person name="Pallen M.J."/>
        </authorList>
    </citation>
    <scope>NUCLEOTIDE SEQUENCE</scope>
    <source>
        <strain evidence="5">4920</strain>
    </source>
</reference>
<dbReference type="AlphaFoldDB" id="A0A9D1T0Z6"/>
<dbReference type="Gene3D" id="1.20.120.1560">
    <property type="match status" value="1"/>
</dbReference>
<feature type="domain" description="GS beta-grasp" evidence="3">
    <location>
        <begin position="52"/>
        <end position="141"/>
    </location>
</feature>
<evidence type="ECO:0000259" key="3">
    <source>
        <dbReference type="PROSITE" id="PS51986"/>
    </source>
</evidence>
<dbReference type="InterPro" id="IPR008146">
    <property type="entry name" value="Gln_synth_cat_dom"/>
</dbReference>
<feature type="domain" description="GS catalytic" evidence="4">
    <location>
        <begin position="146"/>
        <end position="576"/>
    </location>
</feature>
<evidence type="ECO:0000313" key="6">
    <source>
        <dbReference type="Proteomes" id="UP000886743"/>
    </source>
</evidence>
<evidence type="ECO:0000256" key="1">
    <source>
        <dbReference type="PROSITE-ProRule" id="PRU01330"/>
    </source>
</evidence>
<dbReference type="InterPro" id="IPR027303">
    <property type="entry name" value="Gln_synth_gly_rich_site"/>
</dbReference>
<dbReference type="Pfam" id="PF00120">
    <property type="entry name" value="Gln-synt_C"/>
    <property type="match status" value="1"/>
</dbReference>
<dbReference type="PANTHER" id="PTHR42974:SF1">
    <property type="entry name" value="TYPE-3 GLUTAMINE SYNTHETASE"/>
    <property type="match status" value="1"/>
</dbReference>
<dbReference type="GO" id="GO:0004356">
    <property type="term" value="F:glutamine synthetase activity"/>
    <property type="evidence" value="ECO:0007669"/>
    <property type="project" value="InterPro"/>
</dbReference>
<protein>
    <submittedName>
        <fullName evidence="5">Glutamine synthetase III</fullName>
    </submittedName>
</protein>
<dbReference type="Proteomes" id="UP000886743">
    <property type="component" value="Unassembled WGS sequence"/>
</dbReference>
<dbReference type="PROSITE" id="PS00181">
    <property type="entry name" value="GLNA_ATP"/>
    <property type="match status" value="1"/>
</dbReference>
<dbReference type="InterPro" id="IPR052725">
    <property type="entry name" value="GS_Type-3"/>
</dbReference>
<dbReference type="Pfam" id="PF18318">
    <property type="entry name" value="Gln-synt_C-ter"/>
    <property type="match status" value="1"/>
</dbReference>
<dbReference type="InterPro" id="IPR008147">
    <property type="entry name" value="Gln_synt_N"/>
</dbReference>
<dbReference type="EMBL" id="DVOF01000191">
    <property type="protein sequence ID" value="HIV03206.1"/>
    <property type="molecule type" value="Genomic_DNA"/>
</dbReference>
<dbReference type="PANTHER" id="PTHR42974">
    <property type="entry name" value="GLUTAMINE SYNTHETASE"/>
    <property type="match status" value="1"/>
</dbReference>
<dbReference type="PROSITE" id="PS51986">
    <property type="entry name" value="GS_BETA_GRASP"/>
    <property type="match status" value="1"/>
</dbReference>
<dbReference type="PROSITE" id="PS51987">
    <property type="entry name" value="GS_CATALYTIC"/>
    <property type="match status" value="1"/>
</dbReference>